<feature type="transmembrane region" description="Helical" evidence="1">
    <location>
        <begin position="7"/>
        <end position="31"/>
    </location>
</feature>
<name>A0A0M4TTX6_9GAMM</name>
<sequence length="311" mass="35930">MAEIIKIIVFGILAWFFVLKIVIPLALNFYFKSDSFISMKNNLALNAEKCNALNDHIEDLKLSYSGMESFDYGEGQLVDNSRYNMQRRQWANQANNRRTHQCSASVVKNANNQPFKYLCKYFNIKTNEATLEQLEMVLNNFLAVEQGRVLLINERDTVVTTVIDSIPWAVWRYDKERVKQELGFTPVNLNQLHFPEYTFQYISAGGNSSSSFIFKLNLDQLERFVGYLSEIVKFKKSAAGQRSLMTARLREQIKQRDNYTCKMCYISTSSERNLLLEIDHIIPISKGGMTTEDNLQVLCWRCNRSKGSKVA</sequence>
<reference evidence="3 4" key="1">
    <citation type="submission" date="2015-09" db="EMBL/GenBank/DDBJ databases">
        <title>Complete genome of Psychrobacter urativorans R10.10B.</title>
        <authorList>
            <person name="See-Too W.S."/>
            <person name="Chan K.G."/>
        </authorList>
    </citation>
    <scope>NUCLEOTIDE SEQUENCE [LARGE SCALE GENOMIC DNA]</scope>
    <source>
        <strain evidence="3 4">R10.10B</strain>
    </source>
</reference>
<dbReference type="AlphaFoldDB" id="A0A0M4TTX6"/>
<dbReference type="OrthoDB" id="5292295at2"/>
<dbReference type="PANTHER" id="PTHR33877">
    <property type="entry name" value="SLL1193 PROTEIN"/>
    <property type="match status" value="1"/>
</dbReference>
<dbReference type="STRING" id="45610.AOC03_02015"/>
<evidence type="ECO:0000313" key="4">
    <source>
        <dbReference type="Proteomes" id="UP000059847"/>
    </source>
</evidence>
<proteinExistence type="predicted"/>
<dbReference type="InterPro" id="IPR052892">
    <property type="entry name" value="NA-targeting_endonuclease"/>
</dbReference>
<dbReference type="GO" id="GO:0004519">
    <property type="term" value="F:endonuclease activity"/>
    <property type="evidence" value="ECO:0007669"/>
    <property type="project" value="InterPro"/>
</dbReference>
<dbReference type="Proteomes" id="UP000059847">
    <property type="component" value="Chromosome"/>
</dbReference>
<feature type="domain" description="HNH nuclease" evidence="2">
    <location>
        <begin position="248"/>
        <end position="304"/>
    </location>
</feature>
<keyword evidence="1" id="KW-0812">Transmembrane</keyword>
<evidence type="ECO:0000259" key="2">
    <source>
        <dbReference type="SMART" id="SM00507"/>
    </source>
</evidence>
<dbReference type="Pfam" id="PF01844">
    <property type="entry name" value="HNH"/>
    <property type="match status" value="1"/>
</dbReference>
<dbReference type="RefSeq" id="WP_062533370.1">
    <property type="nucleotide sequence ID" value="NZ_CP012678.1"/>
</dbReference>
<dbReference type="GO" id="GO:0003676">
    <property type="term" value="F:nucleic acid binding"/>
    <property type="evidence" value="ECO:0007669"/>
    <property type="project" value="InterPro"/>
</dbReference>
<keyword evidence="1" id="KW-1133">Transmembrane helix</keyword>
<dbReference type="Gene3D" id="1.10.30.50">
    <property type="match status" value="1"/>
</dbReference>
<dbReference type="KEGG" id="pur:AOC03_02015"/>
<dbReference type="GO" id="GO:0008270">
    <property type="term" value="F:zinc ion binding"/>
    <property type="evidence" value="ECO:0007669"/>
    <property type="project" value="InterPro"/>
</dbReference>
<dbReference type="SMART" id="SM00507">
    <property type="entry name" value="HNHc"/>
    <property type="match status" value="1"/>
</dbReference>
<protein>
    <recommendedName>
        <fullName evidence="2">HNH nuclease domain-containing protein</fullName>
    </recommendedName>
</protein>
<gene>
    <name evidence="3" type="ORF">AOC03_02015</name>
</gene>
<evidence type="ECO:0000256" key="1">
    <source>
        <dbReference type="SAM" id="Phobius"/>
    </source>
</evidence>
<dbReference type="EMBL" id="CP012678">
    <property type="protein sequence ID" value="ALF58974.1"/>
    <property type="molecule type" value="Genomic_DNA"/>
</dbReference>
<dbReference type="InterPro" id="IPR003615">
    <property type="entry name" value="HNH_nuc"/>
</dbReference>
<dbReference type="PANTHER" id="PTHR33877:SF1">
    <property type="entry name" value="TYPE IV METHYL-DIRECTED RESTRICTION ENZYME ECOKMCRA"/>
    <property type="match status" value="1"/>
</dbReference>
<organism evidence="3 4">
    <name type="scientific">Psychrobacter urativorans</name>
    <dbReference type="NCBI Taxonomy" id="45610"/>
    <lineage>
        <taxon>Bacteria</taxon>
        <taxon>Pseudomonadati</taxon>
        <taxon>Pseudomonadota</taxon>
        <taxon>Gammaproteobacteria</taxon>
        <taxon>Moraxellales</taxon>
        <taxon>Moraxellaceae</taxon>
        <taxon>Psychrobacter</taxon>
    </lineage>
</organism>
<evidence type="ECO:0000313" key="3">
    <source>
        <dbReference type="EMBL" id="ALF58974.1"/>
    </source>
</evidence>
<keyword evidence="4" id="KW-1185">Reference proteome</keyword>
<keyword evidence="1" id="KW-0472">Membrane</keyword>
<dbReference type="InterPro" id="IPR002711">
    <property type="entry name" value="HNH"/>
</dbReference>
<dbReference type="CDD" id="cd00085">
    <property type="entry name" value="HNHc"/>
    <property type="match status" value="1"/>
</dbReference>
<accession>A0A0M4TTX6</accession>